<keyword evidence="3 6" id="KW-0812">Transmembrane</keyword>
<reference evidence="8 9" key="1">
    <citation type="submission" date="2020-12" db="EMBL/GenBank/DDBJ databases">
        <title>Metabolic potential, ecology and presence of endohyphal bacteria is reflected in genomic diversity of Mucoromycotina.</title>
        <authorList>
            <person name="Muszewska A."/>
            <person name="Okrasinska A."/>
            <person name="Steczkiewicz K."/>
            <person name="Drgas O."/>
            <person name="Orlowska M."/>
            <person name="Perlinska-Lenart U."/>
            <person name="Aleksandrzak-Piekarczyk T."/>
            <person name="Szatraj K."/>
            <person name="Zielenkiewicz U."/>
            <person name="Pilsyk S."/>
            <person name="Malc E."/>
            <person name="Mieczkowski P."/>
            <person name="Kruszewska J.S."/>
            <person name="Biernat P."/>
            <person name="Pawlowska J."/>
        </authorList>
    </citation>
    <scope>NUCLEOTIDE SEQUENCE [LARGE SCALE GENOMIC DNA]</scope>
    <source>
        <strain evidence="8 9">CBS 142.35</strain>
    </source>
</reference>
<dbReference type="PANTHER" id="PTHR23291:SF32">
    <property type="entry name" value="BAX INHIBITOR 1"/>
    <property type="match status" value="1"/>
</dbReference>
<sequence>MSGSPPPGKQNYQGGSSSSSDPQQQLISRPVQRHLVHVYLVLAAMLGISAIGATTQSPFNGLIETGVTFGSAMGVMTLPRDNMFRWPLLGTYSLFSGMSLSFLIQQFLYMDPSGTLLLGALSAAMFIFLGLSASATLANRRSMIYVGGIAGSLLGLLAWTGIANLFFFGSRSLFSAELYLGLIAFSGFVIYDTQMIIERASAGIRDIPGHAMDLFMDLFSLFVRIAIIFLERENNNNNRRGRRRRRDDDDDNNNNNNNFNRGWRSFSSRRSRF</sequence>
<organism evidence="8 9">
    <name type="scientific">Circinella minor</name>
    <dbReference type="NCBI Taxonomy" id="1195481"/>
    <lineage>
        <taxon>Eukaryota</taxon>
        <taxon>Fungi</taxon>
        <taxon>Fungi incertae sedis</taxon>
        <taxon>Mucoromycota</taxon>
        <taxon>Mucoromycotina</taxon>
        <taxon>Mucoromycetes</taxon>
        <taxon>Mucorales</taxon>
        <taxon>Lichtheimiaceae</taxon>
        <taxon>Circinella</taxon>
    </lineage>
</organism>
<keyword evidence="5 6" id="KW-0472">Membrane</keyword>
<evidence type="ECO:0000256" key="3">
    <source>
        <dbReference type="ARBA" id="ARBA00022692"/>
    </source>
</evidence>
<dbReference type="Pfam" id="PF01027">
    <property type="entry name" value="Bax1-I"/>
    <property type="match status" value="1"/>
</dbReference>
<feature type="compositionally biased region" description="Low complexity" evidence="7">
    <location>
        <begin position="253"/>
        <end position="266"/>
    </location>
</feature>
<keyword evidence="9" id="KW-1185">Reference proteome</keyword>
<dbReference type="EMBL" id="JAEPRB010000003">
    <property type="protein sequence ID" value="KAG2227983.1"/>
    <property type="molecule type" value="Genomic_DNA"/>
</dbReference>
<feature type="transmembrane region" description="Helical" evidence="6">
    <location>
        <begin position="116"/>
        <end position="137"/>
    </location>
</feature>
<dbReference type="GO" id="GO:0016020">
    <property type="term" value="C:membrane"/>
    <property type="evidence" value="ECO:0007669"/>
    <property type="project" value="UniProtKB-SubCell"/>
</dbReference>
<evidence type="ECO:0000256" key="5">
    <source>
        <dbReference type="ARBA" id="ARBA00023136"/>
    </source>
</evidence>
<evidence type="ECO:0000256" key="2">
    <source>
        <dbReference type="ARBA" id="ARBA00010350"/>
    </source>
</evidence>
<keyword evidence="4 6" id="KW-1133">Transmembrane helix</keyword>
<evidence type="ECO:0000256" key="7">
    <source>
        <dbReference type="SAM" id="MobiDB-lite"/>
    </source>
</evidence>
<dbReference type="AlphaFoldDB" id="A0A8H7SH29"/>
<evidence type="ECO:0000256" key="4">
    <source>
        <dbReference type="ARBA" id="ARBA00022989"/>
    </source>
</evidence>
<feature type="transmembrane region" description="Helical" evidence="6">
    <location>
        <begin position="144"/>
        <end position="167"/>
    </location>
</feature>
<feature type="region of interest" description="Disordered" evidence="7">
    <location>
        <begin position="238"/>
        <end position="273"/>
    </location>
</feature>
<feature type="region of interest" description="Disordered" evidence="7">
    <location>
        <begin position="1"/>
        <end position="24"/>
    </location>
</feature>
<feature type="transmembrane region" description="Helical" evidence="6">
    <location>
        <begin position="35"/>
        <end position="53"/>
    </location>
</feature>
<proteinExistence type="inferred from homology"/>
<name>A0A8H7SH29_9FUNG</name>
<accession>A0A8H7SH29</accession>
<evidence type="ECO:0000256" key="1">
    <source>
        <dbReference type="ARBA" id="ARBA00004141"/>
    </source>
</evidence>
<dbReference type="InterPro" id="IPR006214">
    <property type="entry name" value="Bax_inhibitor_1-related"/>
</dbReference>
<evidence type="ECO:0000256" key="6">
    <source>
        <dbReference type="RuleBase" id="RU004379"/>
    </source>
</evidence>
<dbReference type="Proteomes" id="UP000646827">
    <property type="component" value="Unassembled WGS sequence"/>
</dbReference>
<evidence type="ECO:0008006" key="10">
    <source>
        <dbReference type="Google" id="ProtNLM"/>
    </source>
</evidence>
<gene>
    <name evidence="8" type="ORF">INT45_012007</name>
</gene>
<feature type="compositionally biased region" description="Low complexity" evidence="7">
    <location>
        <begin position="9"/>
        <end position="24"/>
    </location>
</feature>
<evidence type="ECO:0000313" key="8">
    <source>
        <dbReference type="EMBL" id="KAG2227983.1"/>
    </source>
</evidence>
<comment type="subcellular location">
    <subcellularLocation>
        <location evidence="1">Membrane</location>
        <topology evidence="1">Multi-pass membrane protein</topology>
    </subcellularLocation>
</comment>
<protein>
    <recommendedName>
        <fullName evidence="10">Inhibitor of apoptosis-promoting Bax1-domain-containing protein</fullName>
    </recommendedName>
</protein>
<comment type="similarity">
    <text evidence="2 6">Belongs to the BI1 family.</text>
</comment>
<dbReference type="PANTHER" id="PTHR23291">
    <property type="entry name" value="BAX INHIBITOR-RELATED"/>
    <property type="match status" value="1"/>
</dbReference>
<dbReference type="OrthoDB" id="1277691at2759"/>
<evidence type="ECO:0000313" key="9">
    <source>
        <dbReference type="Proteomes" id="UP000646827"/>
    </source>
</evidence>
<comment type="caution">
    <text evidence="8">The sequence shown here is derived from an EMBL/GenBank/DDBJ whole genome shotgun (WGS) entry which is preliminary data.</text>
</comment>
<feature type="transmembrane region" description="Helical" evidence="6">
    <location>
        <begin position="90"/>
        <end position="110"/>
    </location>
</feature>
<feature type="transmembrane region" description="Helical" evidence="6">
    <location>
        <begin position="173"/>
        <end position="191"/>
    </location>
</feature>